<name>A0A6M4IQJ2_9BACT</name>
<dbReference type="KEGG" id="ggr:HKW67_16585"/>
<keyword evidence="4" id="KW-1185">Reference proteome</keyword>
<keyword evidence="1" id="KW-0812">Transmembrane</keyword>
<dbReference type="EMBL" id="CP053085">
    <property type="protein sequence ID" value="QJR37020.1"/>
    <property type="molecule type" value="Genomic_DNA"/>
</dbReference>
<dbReference type="InterPro" id="IPR039447">
    <property type="entry name" value="UreH-like_TM_dom"/>
</dbReference>
<gene>
    <name evidence="3" type="ORF">HKW67_16585</name>
</gene>
<dbReference type="Pfam" id="PF13386">
    <property type="entry name" value="DsbD_2"/>
    <property type="match status" value="1"/>
</dbReference>
<feature type="transmembrane region" description="Helical" evidence="1">
    <location>
        <begin position="200"/>
        <end position="222"/>
    </location>
</feature>
<feature type="transmembrane region" description="Helical" evidence="1">
    <location>
        <begin position="136"/>
        <end position="155"/>
    </location>
</feature>
<keyword evidence="1" id="KW-0472">Membrane</keyword>
<reference evidence="3 4" key="1">
    <citation type="submission" date="2020-05" db="EMBL/GenBank/DDBJ databases">
        <title>Complete genome sequence of Gemmatimonas greenlandica TET16.</title>
        <authorList>
            <person name="Zeng Y."/>
        </authorList>
    </citation>
    <scope>NUCLEOTIDE SEQUENCE [LARGE SCALE GENOMIC DNA]</scope>
    <source>
        <strain evidence="3 4">TET16</strain>
    </source>
</reference>
<feature type="transmembrane region" description="Helical" evidence="1">
    <location>
        <begin position="53"/>
        <end position="76"/>
    </location>
</feature>
<feature type="transmembrane region" description="Helical" evidence="1">
    <location>
        <begin position="6"/>
        <end position="32"/>
    </location>
</feature>
<dbReference type="RefSeq" id="WP_171226453.1">
    <property type="nucleotide sequence ID" value="NZ_CP053085.1"/>
</dbReference>
<feature type="domain" description="Urease accessory protein UreH-like transmembrane" evidence="2">
    <location>
        <begin position="8"/>
        <end position="213"/>
    </location>
</feature>
<dbReference type="AlphaFoldDB" id="A0A6M4IQJ2"/>
<feature type="transmembrane region" description="Helical" evidence="1">
    <location>
        <begin position="167"/>
        <end position="188"/>
    </location>
</feature>
<organism evidence="3 4">
    <name type="scientific">Gemmatimonas groenlandica</name>
    <dbReference type="NCBI Taxonomy" id="2732249"/>
    <lineage>
        <taxon>Bacteria</taxon>
        <taxon>Pseudomonadati</taxon>
        <taxon>Gemmatimonadota</taxon>
        <taxon>Gemmatimonadia</taxon>
        <taxon>Gemmatimonadales</taxon>
        <taxon>Gemmatimonadaceae</taxon>
        <taxon>Gemmatimonas</taxon>
    </lineage>
</organism>
<evidence type="ECO:0000313" key="4">
    <source>
        <dbReference type="Proteomes" id="UP000500938"/>
    </source>
</evidence>
<protein>
    <submittedName>
        <fullName evidence="3">Sulfite exporter TauE/SafE family protein</fullName>
    </submittedName>
</protein>
<dbReference type="PANTHER" id="PTHR42208">
    <property type="entry name" value="HEAVY METAL TRANSPORTER-RELATED"/>
    <property type="match status" value="1"/>
</dbReference>
<dbReference type="Proteomes" id="UP000500938">
    <property type="component" value="Chromosome"/>
</dbReference>
<proteinExistence type="predicted"/>
<evidence type="ECO:0000313" key="3">
    <source>
        <dbReference type="EMBL" id="QJR37020.1"/>
    </source>
</evidence>
<dbReference type="PANTHER" id="PTHR42208:SF1">
    <property type="entry name" value="HEAVY METAL TRANSPORTER"/>
    <property type="match status" value="1"/>
</dbReference>
<evidence type="ECO:0000259" key="2">
    <source>
        <dbReference type="Pfam" id="PF13386"/>
    </source>
</evidence>
<accession>A0A6M4IQJ2</accession>
<feature type="transmembrane region" description="Helical" evidence="1">
    <location>
        <begin position="82"/>
        <end position="101"/>
    </location>
</feature>
<keyword evidence="1" id="KW-1133">Transmembrane helix</keyword>
<sequence>MIGTASGILVASLVGSVHCAGMCGGFVCFYTGSGSGTDAAALRAHAMYNVGRLTSYLTLGAIAGAIGAGVSSLGALAGVQHAAAVVAGALMVGWAISTIAAQRGVRLGALRVPESWQRAMGGVLHAVREQPMATRAWLTGLLTTMLPCGWLYVFVATAGGSGSIRTGVLTMAVFWLGTVPALLAVGLGAQRLFGPLRQRLPLLSAVLVLAMGLLSITGRFSMQHAGVM</sequence>
<evidence type="ECO:0000256" key="1">
    <source>
        <dbReference type="SAM" id="Phobius"/>
    </source>
</evidence>